<accession>A0A6A6XQP0</accession>
<keyword evidence="2" id="KW-0479">Metal-binding</keyword>
<dbReference type="GO" id="GO:0003677">
    <property type="term" value="F:DNA binding"/>
    <property type="evidence" value="ECO:0007669"/>
    <property type="project" value="InterPro"/>
</dbReference>
<evidence type="ECO:0000313" key="7">
    <source>
        <dbReference type="EMBL" id="KAF2798554.1"/>
    </source>
</evidence>
<dbReference type="PANTHER" id="PTHR47338:SF20">
    <property type="entry name" value="ZN(II)2CYS6 TRANSCRIPTION FACTOR (EUROFUNG)"/>
    <property type="match status" value="1"/>
</dbReference>
<dbReference type="SMART" id="SM00906">
    <property type="entry name" value="Fungal_trans"/>
    <property type="match status" value="1"/>
</dbReference>
<dbReference type="EMBL" id="MU001781">
    <property type="protein sequence ID" value="KAF2798554.1"/>
    <property type="molecule type" value="Genomic_DNA"/>
</dbReference>
<proteinExistence type="predicted"/>
<protein>
    <recommendedName>
        <fullName evidence="6">Xylanolytic transcriptional activator regulatory domain-containing protein</fullName>
    </recommendedName>
</protein>
<dbReference type="InterPro" id="IPR050815">
    <property type="entry name" value="TF_fung"/>
</dbReference>
<feature type="domain" description="Xylanolytic transcriptional activator regulatory" evidence="6">
    <location>
        <begin position="160"/>
        <end position="239"/>
    </location>
</feature>
<dbReference type="CDD" id="cd12148">
    <property type="entry name" value="fungal_TF_MHR"/>
    <property type="match status" value="1"/>
</dbReference>
<dbReference type="Pfam" id="PF04082">
    <property type="entry name" value="Fungal_trans"/>
    <property type="match status" value="1"/>
</dbReference>
<comment type="subcellular location">
    <subcellularLocation>
        <location evidence="1">Nucleus</location>
    </subcellularLocation>
</comment>
<evidence type="ECO:0000256" key="5">
    <source>
        <dbReference type="ARBA" id="ARBA00023242"/>
    </source>
</evidence>
<dbReference type="PANTHER" id="PTHR47338">
    <property type="entry name" value="ZN(II)2CYS6 TRANSCRIPTION FACTOR (EUROFUNG)-RELATED"/>
    <property type="match status" value="1"/>
</dbReference>
<reference evidence="7" key="1">
    <citation type="journal article" date="2020" name="Stud. Mycol.">
        <title>101 Dothideomycetes genomes: a test case for predicting lifestyles and emergence of pathogens.</title>
        <authorList>
            <person name="Haridas S."/>
            <person name="Albert R."/>
            <person name="Binder M."/>
            <person name="Bloem J."/>
            <person name="Labutti K."/>
            <person name="Salamov A."/>
            <person name="Andreopoulos B."/>
            <person name="Baker S."/>
            <person name="Barry K."/>
            <person name="Bills G."/>
            <person name="Bluhm B."/>
            <person name="Cannon C."/>
            <person name="Castanera R."/>
            <person name="Culley D."/>
            <person name="Daum C."/>
            <person name="Ezra D."/>
            <person name="Gonzalez J."/>
            <person name="Henrissat B."/>
            <person name="Kuo A."/>
            <person name="Liang C."/>
            <person name="Lipzen A."/>
            <person name="Lutzoni F."/>
            <person name="Magnuson J."/>
            <person name="Mondo S."/>
            <person name="Nolan M."/>
            <person name="Ohm R."/>
            <person name="Pangilinan J."/>
            <person name="Park H.-J."/>
            <person name="Ramirez L."/>
            <person name="Alfaro M."/>
            <person name="Sun H."/>
            <person name="Tritt A."/>
            <person name="Yoshinaga Y."/>
            <person name="Zwiers L.-H."/>
            <person name="Turgeon B."/>
            <person name="Goodwin S."/>
            <person name="Spatafora J."/>
            <person name="Crous P."/>
            <person name="Grigoriev I."/>
        </authorList>
    </citation>
    <scope>NUCLEOTIDE SEQUENCE</scope>
    <source>
        <strain evidence="7">CBS 109.77</strain>
    </source>
</reference>
<dbReference type="GO" id="GO:0006351">
    <property type="term" value="P:DNA-templated transcription"/>
    <property type="evidence" value="ECO:0007669"/>
    <property type="project" value="InterPro"/>
</dbReference>
<organism evidence="7 8">
    <name type="scientific">Melanomma pulvis-pyrius CBS 109.77</name>
    <dbReference type="NCBI Taxonomy" id="1314802"/>
    <lineage>
        <taxon>Eukaryota</taxon>
        <taxon>Fungi</taxon>
        <taxon>Dikarya</taxon>
        <taxon>Ascomycota</taxon>
        <taxon>Pezizomycotina</taxon>
        <taxon>Dothideomycetes</taxon>
        <taxon>Pleosporomycetidae</taxon>
        <taxon>Pleosporales</taxon>
        <taxon>Melanommataceae</taxon>
        <taxon>Melanomma</taxon>
    </lineage>
</organism>
<dbReference type="Proteomes" id="UP000799757">
    <property type="component" value="Unassembled WGS sequence"/>
</dbReference>
<dbReference type="AlphaFoldDB" id="A0A6A6XQP0"/>
<dbReference type="GO" id="GO:0000981">
    <property type="term" value="F:DNA-binding transcription factor activity, RNA polymerase II-specific"/>
    <property type="evidence" value="ECO:0007669"/>
    <property type="project" value="InterPro"/>
</dbReference>
<evidence type="ECO:0000259" key="6">
    <source>
        <dbReference type="SMART" id="SM00906"/>
    </source>
</evidence>
<keyword evidence="3" id="KW-0805">Transcription regulation</keyword>
<dbReference type="GO" id="GO:0008270">
    <property type="term" value="F:zinc ion binding"/>
    <property type="evidence" value="ECO:0007669"/>
    <property type="project" value="InterPro"/>
</dbReference>
<keyword evidence="5" id="KW-0539">Nucleus</keyword>
<evidence type="ECO:0000256" key="4">
    <source>
        <dbReference type="ARBA" id="ARBA00023163"/>
    </source>
</evidence>
<evidence type="ECO:0000256" key="3">
    <source>
        <dbReference type="ARBA" id="ARBA00023015"/>
    </source>
</evidence>
<evidence type="ECO:0000313" key="8">
    <source>
        <dbReference type="Proteomes" id="UP000799757"/>
    </source>
</evidence>
<evidence type="ECO:0000256" key="2">
    <source>
        <dbReference type="ARBA" id="ARBA00022723"/>
    </source>
</evidence>
<name>A0A6A6XQP0_9PLEO</name>
<evidence type="ECO:0000256" key="1">
    <source>
        <dbReference type="ARBA" id="ARBA00004123"/>
    </source>
</evidence>
<dbReference type="OrthoDB" id="3862662at2759"/>
<sequence length="448" mass="49342">MSAASSGSSGNVESPIFPEAFFLDTDLFNSVSHSALRRSAYPVPAQVSHLIESDANAICKRYFETIDGWFPFVSMKRLSQDIQASLPSEAAGLALSLLCMKLATDNPQLNNIPASESELYRTARSYLNTIEEMSPVSLYVLQSLVLIALYEIGHGIFPAAYLTVGRAARLGILMGIHERKNSTQLFTVPKTWTYWEEERRTWWAVMILERYVNLGPTGLPLATPEPAQEDLLPTADSEWSQGRIGANQALYTSDFSSDSEIGPYARVCQASHILGRVVNHRNRRKDEMAREFILEEALQLSATLTALDKHLSRPMDELHADETITLVDVALCTSARLALYNMYACNQANVQNVHPERLPKESTIQIASIAGIKQVISTRGAAIAWHVLRQGTTSLDGSSPIVIHCLYDAATECAWFVREGDIVEGAASTLQLLVQALTLLAGRWAVAS</sequence>
<gene>
    <name evidence="7" type="ORF">K505DRAFT_357400</name>
</gene>
<dbReference type="GO" id="GO:0005634">
    <property type="term" value="C:nucleus"/>
    <property type="evidence" value="ECO:0007669"/>
    <property type="project" value="UniProtKB-SubCell"/>
</dbReference>
<keyword evidence="4" id="KW-0804">Transcription</keyword>
<keyword evidence="8" id="KW-1185">Reference proteome</keyword>
<dbReference type="InterPro" id="IPR007219">
    <property type="entry name" value="XnlR_reg_dom"/>
</dbReference>